<name>A0A8X6TT05_NEPPI</name>
<proteinExistence type="predicted"/>
<gene>
    <name evidence="1" type="ORF">NPIL_678061</name>
</gene>
<comment type="caution">
    <text evidence="1">The sequence shown here is derived from an EMBL/GenBank/DDBJ whole genome shotgun (WGS) entry which is preliminary data.</text>
</comment>
<organism evidence="1 2">
    <name type="scientific">Nephila pilipes</name>
    <name type="common">Giant wood spider</name>
    <name type="synonym">Nephila maculata</name>
    <dbReference type="NCBI Taxonomy" id="299642"/>
    <lineage>
        <taxon>Eukaryota</taxon>
        <taxon>Metazoa</taxon>
        <taxon>Ecdysozoa</taxon>
        <taxon>Arthropoda</taxon>
        <taxon>Chelicerata</taxon>
        <taxon>Arachnida</taxon>
        <taxon>Araneae</taxon>
        <taxon>Araneomorphae</taxon>
        <taxon>Entelegynae</taxon>
        <taxon>Araneoidea</taxon>
        <taxon>Nephilidae</taxon>
        <taxon>Nephila</taxon>
    </lineage>
</organism>
<accession>A0A8X6TT05</accession>
<reference evidence="1" key="1">
    <citation type="submission" date="2020-08" db="EMBL/GenBank/DDBJ databases">
        <title>Multicomponent nature underlies the extraordinary mechanical properties of spider dragline silk.</title>
        <authorList>
            <person name="Kono N."/>
            <person name="Nakamura H."/>
            <person name="Mori M."/>
            <person name="Yoshida Y."/>
            <person name="Ohtoshi R."/>
            <person name="Malay A.D."/>
            <person name="Moran D.A.P."/>
            <person name="Tomita M."/>
            <person name="Numata K."/>
            <person name="Arakawa K."/>
        </authorList>
    </citation>
    <scope>NUCLEOTIDE SEQUENCE</scope>
</reference>
<dbReference type="EMBL" id="BMAW01110628">
    <property type="protein sequence ID" value="GFT44062.1"/>
    <property type="molecule type" value="Genomic_DNA"/>
</dbReference>
<evidence type="ECO:0000313" key="1">
    <source>
        <dbReference type="EMBL" id="GFT44062.1"/>
    </source>
</evidence>
<dbReference type="AlphaFoldDB" id="A0A8X6TT05"/>
<sequence>FRGGGVIKPSSSLEILTGVAIEVASKFSMSSSGSNIVFARFLLRLHGESTGDPGAVELIRDDVSEE</sequence>
<keyword evidence="2" id="KW-1185">Reference proteome</keyword>
<evidence type="ECO:0000313" key="2">
    <source>
        <dbReference type="Proteomes" id="UP000887013"/>
    </source>
</evidence>
<dbReference type="Proteomes" id="UP000887013">
    <property type="component" value="Unassembled WGS sequence"/>
</dbReference>
<feature type="non-terminal residue" evidence="1">
    <location>
        <position position="1"/>
    </location>
</feature>
<protein>
    <submittedName>
        <fullName evidence="1">Uncharacterized protein</fullName>
    </submittedName>
</protein>